<evidence type="ECO:0000256" key="4">
    <source>
        <dbReference type="ARBA" id="ARBA00022989"/>
    </source>
</evidence>
<evidence type="ECO:0000256" key="5">
    <source>
        <dbReference type="ARBA" id="ARBA00023136"/>
    </source>
</evidence>
<comment type="caution">
    <text evidence="6">Lacks conserved residue(s) required for the propagation of feature annotation.</text>
</comment>
<comment type="subcellular location">
    <subcellularLocation>
        <location evidence="6">Cell membrane</location>
        <topology evidence="6">Multi-pass membrane protein</topology>
    </subcellularLocation>
    <subcellularLocation>
        <location evidence="1">Membrane</location>
        <topology evidence="1">Multi-pass membrane protein</topology>
    </subcellularLocation>
</comment>
<dbReference type="GO" id="GO:0022857">
    <property type="term" value="F:transmembrane transporter activity"/>
    <property type="evidence" value="ECO:0007669"/>
    <property type="project" value="UniProtKB-UniRule"/>
</dbReference>
<feature type="transmembrane region" description="Helical" evidence="6">
    <location>
        <begin position="50"/>
        <end position="69"/>
    </location>
</feature>
<dbReference type="AlphaFoldDB" id="A0A3R7BBY9"/>
<evidence type="ECO:0000256" key="1">
    <source>
        <dbReference type="ARBA" id="ARBA00004141"/>
    </source>
</evidence>
<dbReference type="Proteomes" id="UP000286510">
    <property type="component" value="Unassembled WGS sequence"/>
</dbReference>
<dbReference type="GO" id="GO:0005886">
    <property type="term" value="C:plasma membrane"/>
    <property type="evidence" value="ECO:0007669"/>
    <property type="project" value="UniProtKB-SubCell"/>
</dbReference>
<keyword evidence="3 6" id="KW-0812">Transmembrane</keyword>
<evidence type="ECO:0000256" key="3">
    <source>
        <dbReference type="ARBA" id="ARBA00022692"/>
    </source>
</evidence>
<evidence type="ECO:0000313" key="8">
    <source>
        <dbReference type="Proteomes" id="UP000286510"/>
    </source>
</evidence>
<keyword evidence="5 6" id="KW-0472">Membrane</keyword>
<dbReference type="PANTHER" id="PTHR12385:SF4">
    <property type="entry name" value="PROTEIN PNS1"/>
    <property type="match status" value="1"/>
</dbReference>
<dbReference type="EMBL" id="QUTF01009372">
    <property type="protein sequence ID" value="RHZ35823.1"/>
    <property type="molecule type" value="Genomic_DNA"/>
</dbReference>
<sequence length="234" mass="26218">METFNRWAFVYVGIYGYKFMDAGRAVMQLFHDRGFDAIINDDLVGTALTFAAFGVGCLCALLGLVYYYIDVSNQFQYAEYILPLTGLLDPSNELVGNWFSLGLLNVVATRGELGANAWRKQVPKFSNDFRLNQGVISGQGHKRREVQCVEGGGHFLNALEVSRPNPLQRVREVVLWDSLGETKAMDVVPSVDLGEHGSQRMRSLQEPPGFKYGKASKDMMWSESYRCQQGDATH</sequence>
<protein>
    <recommendedName>
        <fullName evidence="6">Choline transporter-like protein</fullName>
    </recommendedName>
</protein>
<evidence type="ECO:0000256" key="2">
    <source>
        <dbReference type="ARBA" id="ARBA00007168"/>
    </source>
</evidence>
<organism evidence="7 8">
    <name type="scientific">Aphanomyces astaci</name>
    <name type="common">Crayfish plague agent</name>
    <dbReference type="NCBI Taxonomy" id="112090"/>
    <lineage>
        <taxon>Eukaryota</taxon>
        <taxon>Sar</taxon>
        <taxon>Stramenopiles</taxon>
        <taxon>Oomycota</taxon>
        <taxon>Saprolegniomycetes</taxon>
        <taxon>Saprolegniales</taxon>
        <taxon>Verrucalvaceae</taxon>
        <taxon>Aphanomyces</taxon>
    </lineage>
</organism>
<evidence type="ECO:0000313" key="7">
    <source>
        <dbReference type="EMBL" id="RHZ35823.1"/>
    </source>
</evidence>
<dbReference type="Pfam" id="PF04515">
    <property type="entry name" value="Choline_transpo"/>
    <property type="match status" value="1"/>
</dbReference>
<name>A0A3R7BBY9_APHAT</name>
<dbReference type="PANTHER" id="PTHR12385">
    <property type="entry name" value="CHOLINE TRANSPORTER-LIKE (SLC FAMILY 44)"/>
    <property type="match status" value="1"/>
</dbReference>
<gene>
    <name evidence="7" type="ORF">DYB26_013098</name>
</gene>
<comment type="caution">
    <text evidence="7">The sequence shown here is derived from an EMBL/GenBank/DDBJ whole genome shotgun (WGS) entry which is preliminary data.</text>
</comment>
<reference evidence="7 8" key="1">
    <citation type="submission" date="2018-08" db="EMBL/GenBank/DDBJ databases">
        <title>Aphanomyces genome sequencing and annotation.</title>
        <authorList>
            <person name="Minardi D."/>
            <person name="Oidtmann B."/>
            <person name="Van Der Giezen M."/>
            <person name="Studholme D.J."/>
        </authorList>
    </citation>
    <scope>NUCLEOTIDE SEQUENCE [LARGE SCALE GENOMIC DNA]</scope>
    <source>
        <strain evidence="7 8">FDL457</strain>
    </source>
</reference>
<comment type="function">
    <text evidence="6">Choline transporter.</text>
</comment>
<keyword evidence="4 6" id="KW-1133">Transmembrane helix</keyword>
<evidence type="ECO:0000256" key="6">
    <source>
        <dbReference type="RuleBase" id="RU368066"/>
    </source>
</evidence>
<proteinExistence type="inferred from homology"/>
<comment type="similarity">
    <text evidence="2 6">Belongs to the CTL (choline transporter-like) family.</text>
</comment>
<accession>A0A3R7BBY9</accession>
<dbReference type="InterPro" id="IPR007603">
    <property type="entry name" value="Choline_transptr-like"/>
</dbReference>